<evidence type="ECO:0000256" key="1">
    <source>
        <dbReference type="SAM" id="MobiDB-lite"/>
    </source>
</evidence>
<protein>
    <submittedName>
        <fullName evidence="3">Uncharacterized protein</fullName>
    </submittedName>
</protein>
<feature type="transmembrane region" description="Helical" evidence="2">
    <location>
        <begin position="268"/>
        <end position="298"/>
    </location>
</feature>
<comment type="caution">
    <text evidence="3">The sequence shown here is derived from an EMBL/GenBank/DDBJ whole genome shotgun (WGS) entry which is preliminary data.</text>
</comment>
<gene>
    <name evidence="3" type="ORF">ANCCAN_11621</name>
</gene>
<accession>A0A368GFI1</accession>
<evidence type="ECO:0000313" key="3">
    <source>
        <dbReference type="EMBL" id="RCN42418.1"/>
    </source>
</evidence>
<feature type="compositionally biased region" description="Polar residues" evidence="1">
    <location>
        <begin position="67"/>
        <end position="99"/>
    </location>
</feature>
<dbReference type="PANTHER" id="PTHR33444:SF8">
    <property type="entry name" value="MARVEL DOMAIN-CONTAINING PROTEIN"/>
    <property type="match status" value="1"/>
</dbReference>
<dbReference type="OrthoDB" id="6157510at2759"/>
<dbReference type="PANTHER" id="PTHR33444">
    <property type="entry name" value="SI:DKEY-19B23.12-RELATED"/>
    <property type="match status" value="1"/>
</dbReference>
<reference evidence="3 4" key="1">
    <citation type="submission" date="2014-10" db="EMBL/GenBank/DDBJ databases">
        <title>Draft genome of the hookworm Ancylostoma caninum.</title>
        <authorList>
            <person name="Mitreva M."/>
        </authorList>
    </citation>
    <scope>NUCLEOTIDE SEQUENCE [LARGE SCALE GENOMIC DNA]</scope>
    <source>
        <strain evidence="3 4">Baltimore</strain>
    </source>
</reference>
<feature type="compositionally biased region" description="Polar residues" evidence="1">
    <location>
        <begin position="16"/>
        <end position="25"/>
    </location>
</feature>
<feature type="transmembrane region" description="Helical" evidence="2">
    <location>
        <begin position="229"/>
        <end position="248"/>
    </location>
</feature>
<dbReference type="InterPro" id="IPR040350">
    <property type="entry name" value="TMEM272"/>
</dbReference>
<feature type="transmembrane region" description="Helical" evidence="2">
    <location>
        <begin position="149"/>
        <end position="173"/>
    </location>
</feature>
<keyword evidence="2" id="KW-1133">Transmembrane helix</keyword>
<organism evidence="3 4">
    <name type="scientific">Ancylostoma caninum</name>
    <name type="common">Dog hookworm</name>
    <dbReference type="NCBI Taxonomy" id="29170"/>
    <lineage>
        <taxon>Eukaryota</taxon>
        <taxon>Metazoa</taxon>
        <taxon>Ecdysozoa</taxon>
        <taxon>Nematoda</taxon>
        <taxon>Chromadorea</taxon>
        <taxon>Rhabditida</taxon>
        <taxon>Rhabditina</taxon>
        <taxon>Rhabditomorpha</taxon>
        <taxon>Strongyloidea</taxon>
        <taxon>Ancylostomatidae</taxon>
        <taxon>Ancylostomatinae</taxon>
        <taxon>Ancylostoma</taxon>
    </lineage>
</organism>
<keyword evidence="4" id="KW-1185">Reference proteome</keyword>
<keyword evidence="2" id="KW-0472">Membrane</keyword>
<proteinExistence type="predicted"/>
<name>A0A368GFI1_ANCCA</name>
<feature type="region of interest" description="Disordered" evidence="1">
    <location>
        <begin position="1"/>
        <end position="54"/>
    </location>
</feature>
<feature type="transmembrane region" description="Helical" evidence="2">
    <location>
        <begin position="185"/>
        <end position="208"/>
    </location>
</feature>
<keyword evidence="2" id="KW-0812">Transmembrane</keyword>
<dbReference type="Proteomes" id="UP000252519">
    <property type="component" value="Unassembled WGS sequence"/>
</dbReference>
<dbReference type="EMBL" id="JOJR01000195">
    <property type="protein sequence ID" value="RCN42418.1"/>
    <property type="molecule type" value="Genomic_DNA"/>
</dbReference>
<sequence length="308" mass="34760">MVGQWPSREETYFPAGNTSISSATSDRMGAFGTLQLDHEPTPGSEQQHVSQPVELWRPPTAQRVILPTSNQPQDPRSSITTHSSAGRSHTYGPNQQTSPLLRDSHAPSTSNGSSTGTRRKYHKLSDVVTLSDNSEDLARNLSDYINEKIPYGVSIFFLIILSIIAFVLTLIGVFNIPFCQLQPMIPIWLLVTGLLFIISATLRIYRLIPSPNGRSHTMSLDLCCRGTEAFFLVVNAVWLTLGCIWVYGSKPYVHFEENMFEQHFCDWMLYWTAFWTCTVSLIMVCIFIILLIFIMIMVSSKEARENSR</sequence>
<evidence type="ECO:0000256" key="2">
    <source>
        <dbReference type="SAM" id="Phobius"/>
    </source>
</evidence>
<feature type="region of interest" description="Disordered" evidence="1">
    <location>
        <begin position="66"/>
        <end position="120"/>
    </location>
</feature>
<dbReference type="AlphaFoldDB" id="A0A368GFI1"/>
<evidence type="ECO:0000313" key="4">
    <source>
        <dbReference type="Proteomes" id="UP000252519"/>
    </source>
</evidence>